<evidence type="ECO:0000313" key="3">
    <source>
        <dbReference type="EMBL" id="KRY21741.1"/>
    </source>
</evidence>
<evidence type="ECO:0000313" key="2">
    <source>
        <dbReference type="EMBL" id="KRY07352.1"/>
    </source>
</evidence>
<sequence length="117" mass="13869">MSEYWANAWYLFESLETSNSLYGETCSMLLRNHGILQNNFINITSNCVPFIEFQPKMPSRRDILGNWQVNFEYGINQRLDYQLLKQPVDMKLQMIEMVYLKEKVNKRESQDLTSGCQ</sequence>
<dbReference type="Proteomes" id="UP000054783">
    <property type="component" value="Unassembled WGS sequence"/>
</dbReference>
<dbReference type="EMBL" id="JYDQ01000665">
    <property type="protein sequence ID" value="KRY06790.1"/>
    <property type="molecule type" value="Genomic_DNA"/>
</dbReference>
<dbReference type="OrthoDB" id="5928840at2759"/>
<name>A0A0V1AAC6_9BILA</name>
<protein>
    <submittedName>
        <fullName evidence="3">Uncharacterized protein</fullName>
    </submittedName>
</protein>
<dbReference type="EMBL" id="JYDQ01000485">
    <property type="protein sequence ID" value="KRY07352.1"/>
    <property type="molecule type" value="Genomic_DNA"/>
</dbReference>
<dbReference type="AlphaFoldDB" id="A0A0V1AAC6"/>
<comment type="caution">
    <text evidence="3">The sequence shown here is derived from an EMBL/GenBank/DDBJ whole genome shotgun (WGS) entry which is preliminary data.</text>
</comment>
<proteinExistence type="predicted"/>
<gene>
    <name evidence="2" type="ORF">T12_1125</name>
    <name evidence="1" type="ORF">T12_13280</name>
    <name evidence="3" type="ORF">T12_7343</name>
</gene>
<accession>A0A0V1AAC6</accession>
<reference evidence="3 4" key="1">
    <citation type="submission" date="2015-01" db="EMBL/GenBank/DDBJ databases">
        <title>Evolution of Trichinella species and genotypes.</title>
        <authorList>
            <person name="Korhonen P.K."/>
            <person name="Edoardo P."/>
            <person name="Giuseppe L.R."/>
            <person name="Gasser R.B."/>
        </authorList>
    </citation>
    <scope>NUCLEOTIDE SEQUENCE [LARGE SCALE GENOMIC DNA]</scope>
    <source>
        <strain evidence="3">ISS2496</strain>
    </source>
</reference>
<dbReference type="EMBL" id="JYDQ01000014">
    <property type="protein sequence ID" value="KRY21741.1"/>
    <property type="molecule type" value="Genomic_DNA"/>
</dbReference>
<keyword evidence="4" id="KW-1185">Reference proteome</keyword>
<evidence type="ECO:0000313" key="1">
    <source>
        <dbReference type="EMBL" id="KRY06790.1"/>
    </source>
</evidence>
<organism evidence="3 4">
    <name type="scientific">Trichinella patagoniensis</name>
    <dbReference type="NCBI Taxonomy" id="990121"/>
    <lineage>
        <taxon>Eukaryota</taxon>
        <taxon>Metazoa</taxon>
        <taxon>Ecdysozoa</taxon>
        <taxon>Nematoda</taxon>
        <taxon>Enoplea</taxon>
        <taxon>Dorylaimia</taxon>
        <taxon>Trichinellida</taxon>
        <taxon>Trichinellidae</taxon>
        <taxon>Trichinella</taxon>
    </lineage>
</organism>
<evidence type="ECO:0000313" key="4">
    <source>
        <dbReference type="Proteomes" id="UP000054783"/>
    </source>
</evidence>